<protein>
    <submittedName>
        <fullName evidence="3">Prepilin-type N-terminal cleavage/methylation domain-containing protein</fullName>
    </submittedName>
</protein>
<gene>
    <name evidence="3" type="ORF">FEZ48_06410</name>
</gene>
<evidence type="ECO:0000256" key="1">
    <source>
        <dbReference type="ARBA" id="ARBA00004241"/>
    </source>
</evidence>
<name>A0A5R9C435_9LACT</name>
<comment type="subcellular location">
    <subcellularLocation>
        <location evidence="1">Cell surface</location>
    </subcellularLocation>
</comment>
<keyword evidence="2" id="KW-0178">Competence</keyword>
<dbReference type="EMBL" id="VBTE01000015">
    <property type="protein sequence ID" value="TLQ07610.1"/>
    <property type="molecule type" value="Genomic_DNA"/>
</dbReference>
<accession>A0A5R9C435</accession>
<dbReference type="Proteomes" id="UP000307201">
    <property type="component" value="Unassembled WGS sequence"/>
</dbReference>
<dbReference type="GO" id="GO:0030420">
    <property type="term" value="P:establishment of competence for transformation"/>
    <property type="evidence" value="ECO:0007669"/>
    <property type="project" value="UniProtKB-KW"/>
</dbReference>
<dbReference type="RefSeq" id="WP_138471736.1">
    <property type="nucleotide sequence ID" value="NZ_BKBH01000001.1"/>
</dbReference>
<comment type="caution">
    <text evidence="3">The sequence shown here is derived from an EMBL/GenBank/DDBJ whole genome shotgun (WGS) entry which is preliminary data.</text>
</comment>
<dbReference type="NCBIfam" id="TIGR02532">
    <property type="entry name" value="IV_pilin_GFxxxE"/>
    <property type="match status" value="1"/>
</dbReference>
<dbReference type="InterPro" id="IPR012902">
    <property type="entry name" value="N_methyl_site"/>
</dbReference>
<evidence type="ECO:0000313" key="3">
    <source>
        <dbReference type="EMBL" id="TLQ07610.1"/>
    </source>
</evidence>
<evidence type="ECO:0000313" key="4">
    <source>
        <dbReference type="Proteomes" id="UP000307201"/>
    </source>
</evidence>
<evidence type="ECO:0000256" key="2">
    <source>
        <dbReference type="ARBA" id="ARBA00023287"/>
    </source>
</evidence>
<dbReference type="AlphaFoldDB" id="A0A5R9C435"/>
<organism evidence="3 4">
    <name type="scientific">Marinilactibacillus psychrotolerans</name>
    <dbReference type="NCBI Taxonomy" id="191770"/>
    <lineage>
        <taxon>Bacteria</taxon>
        <taxon>Bacillati</taxon>
        <taxon>Bacillota</taxon>
        <taxon>Bacilli</taxon>
        <taxon>Lactobacillales</taxon>
        <taxon>Carnobacteriaceae</taxon>
        <taxon>Marinilactibacillus</taxon>
    </lineage>
</organism>
<sequence>MIKHMRNKIKDLLRAQEGFTLIEMTVTKSVY</sequence>
<dbReference type="GO" id="GO:0009986">
    <property type="term" value="C:cell surface"/>
    <property type="evidence" value="ECO:0007669"/>
    <property type="project" value="UniProtKB-SubCell"/>
</dbReference>
<proteinExistence type="predicted"/>
<reference evidence="3 4" key="1">
    <citation type="submission" date="2019-05" db="EMBL/GenBank/DDBJ databases">
        <title>The metagenome of a microbial culture collection derived from dairy environment covers the genomic content of the human microbiome.</title>
        <authorList>
            <person name="Roder T."/>
            <person name="Wuthrich D."/>
            <person name="Sattari Z."/>
            <person name="Von Ah U."/>
            <person name="Bar C."/>
            <person name="Ronchi F."/>
            <person name="Macpherson A.J."/>
            <person name="Ganal-Vonarburg S.C."/>
            <person name="Bruggmann R."/>
            <person name="Vergeres G."/>
        </authorList>
    </citation>
    <scope>NUCLEOTIDE SEQUENCE [LARGE SCALE GENOMIC DNA]</scope>
    <source>
        <strain evidence="3 4">FAM 24235</strain>
    </source>
</reference>